<comment type="caution">
    <text evidence="2">The sequence shown here is derived from an EMBL/GenBank/DDBJ whole genome shotgun (WGS) entry which is preliminary data.</text>
</comment>
<name>A0A3A8ITZ9_9BACT</name>
<keyword evidence="1" id="KW-1133">Transmembrane helix</keyword>
<protein>
    <submittedName>
        <fullName evidence="2">Uncharacterized protein</fullName>
    </submittedName>
</protein>
<dbReference type="EMBL" id="RAVZ01000106">
    <property type="protein sequence ID" value="RKG86897.1"/>
    <property type="molecule type" value="Genomic_DNA"/>
</dbReference>
<proteinExistence type="predicted"/>
<keyword evidence="1" id="KW-0472">Membrane</keyword>
<dbReference type="AlphaFoldDB" id="A0A3A8ITZ9"/>
<evidence type="ECO:0000313" key="2">
    <source>
        <dbReference type="EMBL" id="RKG86897.1"/>
    </source>
</evidence>
<reference evidence="3" key="1">
    <citation type="submission" date="2018-09" db="EMBL/GenBank/DDBJ databases">
        <authorList>
            <person name="Livingstone P.G."/>
            <person name="Whitworth D.E."/>
        </authorList>
    </citation>
    <scope>NUCLEOTIDE SEQUENCE [LARGE SCALE GENOMIC DNA]</scope>
    <source>
        <strain evidence="3">CA054A</strain>
    </source>
</reference>
<feature type="transmembrane region" description="Helical" evidence="1">
    <location>
        <begin position="45"/>
        <end position="66"/>
    </location>
</feature>
<evidence type="ECO:0000256" key="1">
    <source>
        <dbReference type="SAM" id="Phobius"/>
    </source>
</evidence>
<accession>A0A3A8ITZ9</accession>
<evidence type="ECO:0000313" key="3">
    <source>
        <dbReference type="Proteomes" id="UP000268094"/>
    </source>
</evidence>
<organism evidence="2 3">
    <name type="scientific">Corallococcus terminator</name>
    <dbReference type="NCBI Taxonomy" id="2316733"/>
    <lineage>
        <taxon>Bacteria</taxon>
        <taxon>Pseudomonadati</taxon>
        <taxon>Myxococcota</taxon>
        <taxon>Myxococcia</taxon>
        <taxon>Myxococcales</taxon>
        <taxon>Cystobacterineae</taxon>
        <taxon>Myxococcaceae</taxon>
        <taxon>Corallococcus</taxon>
    </lineage>
</organism>
<sequence length="95" mass="9487">MSALREDKAANHSAARTLATVVGAPLAAFAVGAAVMAFLPVSGPLAFAVGFHSVLPVWVGLACTLPLARSGRVAWSVCLAVVVPVALALVVRGPG</sequence>
<keyword evidence="3" id="KW-1185">Reference proteome</keyword>
<dbReference type="Proteomes" id="UP000268094">
    <property type="component" value="Unassembled WGS sequence"/>
</dbReference>
<feature type="transmembrane region" description="Helical" evidence="1">
    <location>
        <begin position="73"/>
        <end position="91"/>
    </location>
</feature>
<feature type="transmembrane region" description="Helical" evidence="1">
    <location>
        <begin position="21"/>
        <end position="39"/>
    </location>
</feature>
<gene>
    <name evidence="2" type="ORF">D7V88_16970</name>
</gene>
<keyword evidence="1" id="KW-0812">Transmembrane</keyword>
<dbReference type="OrthoDB" id="5521358at2"/>
<dbReference type="RefSeq" id="WP_120541684.1">
    <property type="nucleotide sequence ID" value="NZ_RAVZ01000106.1"/>
</dbReference>